<evidence type="ECO:0000313" key="3">
    <source>
        <dbReference type="EMBL" id="WBA43514.1"/>
    </source>
</evidence>
<evidence type="ECO:0000256" key="2">
    <source>
        <dbReference type="SAM" id="SignalP"/>
    </source>
</evidence>
<feature type="compositionally biased region" description="Basic and acidic residues" evidence="1">
    <location>
        <begin position="26"/>
        <end position="108"/>
    </location>
</feature>
<keyword evidence="4" id="KW-1185">Reference proteome</keyword>
<accession>A0ABY7LUH2</accession>
<evidence type="ECO:0000256" key="1">
    <source>
        <dbReference type="SAM" id="MobiDB-lite"/>
    </source>
</evidence>
<feature type="chain" id="PRO_5046526481" evidence="2">
    <location>
        <begin position="21"/>
        <end position="108"/>
    </location>
</feature>
<organism evidence="3 4">
    <name type="scientific">Hymenobacter canadensis</name>
    <dbReference type="NCBI Taxonomy" id="2999067"/>
    <lineage>
        <taxon>Bacteria</taxon>
        <taxon>Pseudomonadati</taxon>
        <taxon>Bacteroidota</taxon>
        <taxon>Cytophagia</taxon>
        <taxon>Cytophagales</taxon>
        <taxon>Hymenobacteraceae</taxon>
        <taxon>Hymenobacter</taxon>
    </lineage>
</organism>
<feature type="region of interest" description="Disordered" evidence="1">
    <location>
        <begin position="19"/>
        <end position="108"/>
    </location>
</feature>
<reference evidence="3 4" key="1">
    <citation type="submission" date="2022-12" db="EMBL/GenBank/DDBJ databases">
        <title>Hymenobacter canadensis sp. nov. isolated from lake water of the Cambridge Bay, Canada.</title>
        <authorList>
            <person name="Kim W.H."/>
            <person name="Lee Y.M."/>
        </authorList>
    </citation>
    <scope>NUCLEOTIDE SEQUENCE [LARGE SCALE GENOMIC DNA]</scope>
    <source>
        <strain evidence="3 4">PAMC 29467</strain>
    </source>
</reference>
<evidence type="ECO:0000313" key="4">
    <source>
        <dbReference type="Proteomes" id="UP001211005"/>
    </source>
</evidence>
<protein>
    <submittedName>
        <fullName evidence="3">Uncharacterized protein</fullName>
    </submittedName>
</protein>
<feature type="signal peptide" evidence="2">
    <location>
        <begin position="1"/>
        <end position="20"/>
    </location>
</feature>
<keyword evidence="2" id="KW-0732">Signal</keyword>
<gene>
    <name evidence="3" type="ORF">O3303_08075</name>
</gene>
<sequence>MKTLLLSFAAAILLATSAAAAPLASRVDDDRWERKSDRDHDHDRGPRDDKRYDKKGKDKKYQDRRGYDNRRDNDKCQRDGRYGRDDQKRRNDQYGYGRREPVKRFPGR</sequence>
<dbReference type="RefSeq" id="WP_269561552.1">
    <property type="nucleotide sequence ID" value="NZ_CP114767.1"/>
</dbReference>
<dbReference type="EMBL" id="CP114767">
    <property type="protein sequence ID" value="WBA43514.1"/>
    <property type="molecule type" value="Genomic_DNA"/>
</dbReference>
<proteinExistence type="predicted"/>
<name>A0ABY7LUH2_9BACT</name>
<dbReference type="Proteomes" id="UP001211005">
    <property type="component" value="Chromosome"/>
</dbReference>